<dbReference type="AlphaFoldDB" id="A0A8J6PY89"/>
<organism evidence="2 3">
    <name type="scientific">Oryzicola mucosus</name>
    <dbReference type="NCBI Taxonomy" id="2767425"/>
    <lineage>
        <taxon>Bacteria</taxon>
        <taxon>Pseudomonadati</taxon>
        <taxon>Pseudomonadota</taxon>
        <taxon>Alphaproteobacteria</taxon>
        <taxon>Hyphomicrobiales</taxon>
        <taxon>Phyllobacteriaceae</taxon>
        <taxon>Oryzicola</taxon>
    </lineage>
</organism>
<dbReference type="Proteomes" id="UP000643405">
    <property type="component" value="Unassembled WGS sequence"/>
</dbReference>
<evidence type="ECO:0000256" key="1">
    <source>
        <dbReference type="SAM" id="SignalP"/>
    </source>
</evidence>
<dbReference type="InterPro" id="IPR018725">
    <property type="entry name" value="DUF2259_secreted"/>
</dbReference>
<dbReference type="Pfam" id="PF10016">
    <property type="entry name" value="DUF2259"/>
    <property type="match status" value="1"/>
</dbReference>
<comment type="caution">
    <text evidence="2">The sequence shown here is derived from an EMBL/GenBank/DDBJ whole genome shotgun (WGS) entry which is preliminary data.</text>
</comment>
<sequence length="252" mass="27487">MPTEKERFVSRKTLAIAFLSLAYAAPAQAGDTANLSVLGFSKDGKVFAFEEYGIQDGSGFPYSNRFYVDIAKDDFVAGTPIRVLFEDEIKPLYAVRAQVGEKGNAILSNQELAENPGFLAGFNAVTEVSADPHHMVVNPRPVFPPIDANMEVLLEEFPLKGPNFCDGGVGPTKGYRLIGIHTKDGGKTEMLHEDTSIPQSRGCATGYRIGGVQTFFTPDDKMAYAVLITVIRQGFEGPDHRWIANTGYWAGE</sequence>
<reference evidence="2" key="1">
    <citation type="submission" date="2020-09" db="EMBL/GenBank/DDBJ databases">
        <title>Genome seq and assembly of Tianweitania sp.</title>
        <authorList>
            <person name="Chhetri G."/>
        </authorList>
    </citation>
    <scope>NUCLEOTIDE SEQUENCE</scope>
    <source>
        <strain evidence="2">Rool2</strain>
    </source>
</reference>
<gene>
    <name evidence="2" type="ORF">ICI42_18350</name>
</gene>
<dbReference type="EMBL" id="JACVVX010000006">
    <property type="protein sequence ID" value="MBD0416618.1"/>
    <property type="molecule type" value="Genomic_DNA"/>
</dbReference>
<accession>A0A8J6PY89</accession>
<keyword evidence="1" id="KW-0732">Signal</keyword>
<protein>
    <submittedName>
        <fullName evidence="2">DUF2259 domain-containing protein</fullName>
    </submittedName>
</protein>
<proteinExistence type="predicted"/>
<feature type="chain" id="PRO_5035270433" evidence="1">
    <location>
        <begin position="30"/>
        <end position="252"/>
    </location>
</feature>
<name>A0A8J6PY89_9HYPH</name>
<keyword evidence="3" id="KW-1185">Reference proteome</keyword>
<evidence type="ECO:0000313" key="2">
    <source>
        <dbReference type="EMBL" id="MBD0416618.1"/>
    </source>
</evidence>
<feature type="signal peptide" evidence="1">
    <location>
        <begin position="1"/>
        <end position="29"/>
    </location>
</feature>
<evidence type="ECO:0000313" key="3">
    <source>
        <dbReference type="Proteomes" id="UP000643405"/>
    </source>
</evidence>